<feature type="compositionally biased region" description="Polar residues" evidence="1">
    <location>
        <begin position="236"/>
        <end position="258"/>
    </location>
</feature>
<reference evidence="2 3" key="1">
    <citation type="submission" date="2024-02" db="EMBL/GenBank/DDBJ databases">
        <authorList>
            <person name="Chen Y."/>
            <person name="Shah S."/>
            <person name="Dougan E. K."/>
            <person name="Thang M."/>
            <person name="Chan C."/>
        </authorList>
    </citation>
    <scope>NUCLEOTIDE SEQUENCE [LARGE SCALE GENOMIC DNA]</scope>
</reference>
<feature type="compositionally biased region" description="Basic and acidic residues" evidence="1">
    <location>
        <begin position="224"/>
        <end position="233"/>
    </location>
</feature>
<evidence type="ECO:0000313" key="2">
    <source>
        <dbReference type="EMBL" id="CAK9056302.1"/>
    </source>
</evidence>
<feature type="compositionally biased region" description="Low complexity" evidence="1">
    <location>
        <begin position="202"/>
        <end position="216"/>
    </location>
</feature>
<evidence type="ECO:0000256" key="1">
    <source>
        <dbReference type="SAM" id="MobiDB-lite"/>
    </source>
</evidence>
<sequence>MAVALPAATPKWRSVRPGKISWTEAEVESLAQAIRDHLPLNVASVLESDNYKGGDLIMLGSAIARPSAQELANNYVWLKPIIQASPTKVPSAYFVTDAFLTLDKKLGYKLFRPGPGEDRAYLAGREGVRAKKCVGALRYLWRNSTKAHDQRVQDMKSCLSPSPARAAEPEVDAEEAGAFLSDAAADDAPVADGDESADSDEAAAPMADAPMSEAEPGSSDSDVEVEKQQKVIEAEQGSTSGSDSGETPKTVEQSSSESETLRLPGRVDEEISDVSSESSDLHRDSQVSSGWMGKGINFAFHEHEKEKSREKHVESMLKELKADMAIHRGFDELKNRAVARLMADENVFEFYVEYCRSSLQRFGDVVYGQLADRGHYLEWILEKKRMLMNKRKEKGGSESEDDQLACQGDKDPKPLKRALSFMDLDGCPPDASWERAKCCKKPKLADAAVAAVSGDMRVVPPTVVKPAKKKTPCDGPRLDVFQGERLDDIPLEARPLQGVEYKGKKGYTVHGANGAAIEVLIFTKAYVVKKVGGRSSSATANHKTGQVTWTKFGGAGPAWAEAKARANF</sequence>
<gene>
    <name evidence="2" type="ORF">CCMP2556_LOCUS27909</name>
</gene>
<comment type="caution">
    <text evidence="2">The sequence shown here is derived from an EMBL/GenBank/DDBJ whole genome shotgun (WGS) entry which is preliminary data.</text>
</comment>
<evidence type="ECO:0000313" key="3">
    <source>
        <dbReference type="Proteomes" id="UP001642484"/>
    </source>
</evidence>
<dbReference type="Proteomes" id="UP001642484">
    <property type="component" value="Unassembled WGS sequence"/>
</dbReference>
<organism evidence="2 3">
    <name type="scientific">Durusdinium trenchii</name>
    <dbReference type="NCBI Taxonomy" id="1381693"/>
    <lineage>
        <taxon>Eukaryota</taxon>
        <taxon>Sar</taxon>
        <taxon>Alveolata</taxon>
        <taxon>Dinophyceae</taxon>
        <taxon>Suessiales</taxon>
        <taxon>Symbiodiniaceae</taxon>
        <taxon>Durusdinium</taxon>
    </lineage>
</organism>
<feature type="region of interest" description="Disordered" evidence="1">
    <location>
        <begin position="185"/>
        <end position="287"/>
    </location>
</feature>
<name>A0ABP0MZP6_9DINO</name>
<accession>A0ABP0MZP6</accession>
<protein>
    <submittedName>
        <fullName evidence="2">Uncharacterized protein</fullName>
    </submittedName>
</protein>
<dbReference type="EMBL" id="CAXAMN010020580">
    <property type="protein sequence ID" value="CAK9056302.1"/>
    <property type="molecule type" value="Genomic_DNA"/>
</dbReference>
<feature type="region of interest" description="Disordered" evidence="1">
    <location>
        <begin position="150"/>
        <end position="173"/>
    </location>
</feature>
<feature type="compositionally biased region" description="Acidic residues" evidence="1">
    <location>
        <begin position="192"/>
        <end position="201"/>
    </location>
</feature>
<proteinExistence type="predicted"/>
<keyword evidence="3" id="KW-1185">Reference proteome</keyword>